<dbReference type="EMBL" id="CP030118">
    <property type="protein sequence ID" value="QDL07964.1"/>
    <property type="molecule type" value="Genomic_DNA"/>
</dbReference>
<organism evidence="1 2">
    <name type="scientific">Brasilonema sennae CENA114</name>
    <dbReference type="NCBI Taxonomy" id="415709"/>
    <lineage>
        <taxon>Bacteria</taxon>
        <taxon>Bacillati</taxon>
        <taxon>Cyanobacteriota</taxon>
        <taxon>Cyanophyceae</taxon>
        <taxon>Nostocales</taxon>
        <taxon>Scytonemataceae</taxon>
        <taxon>Brasilonema</taxon>
        <taxon>Bromeliae group (in: Brasilonema)</taxon>
    </lineage>
</organism>
<evidence type="ECO:0000313" key="1">
    <source>
        <dbReference type="EMBL" id="QDL07964.1"/>
    </source>
</evidence>
<dbReference type="KEGG" id="bsen:DP114_08665"/>
<dbReference type="AlphaFoldDB" id="A0A856MC89"/>
<dbReference type="RefSeq" id="WP_171975894.1">
    <property type="nucleotide sequence ID" value="NZ_CAWOXK010000001.1"/>
</dbReference>
<accession>A0A856MC89</accession>
<gene>
    <name evidence="1" type="ORF">DP114_08665</name>
</gene>
<name>A0A856MC89_9CYAN</name>
<reference evidence="1 2" key="1">
    <citation type="submission" date="2018-06" db="EMBL/GenBank/DDBJ databases">
        <title>Comparative genomics of Brasilonema spp. strains.</title>
        <authorList>
            <person name="Alvarenga D.O."/>
            <person name="Fiore M.F."/>
            <person name="Varani A.M."/>
        </authorList>
    </citation>
    <scope>NUCLEOTIDE SEQUENCE [LARGE SCALE GENOMIC DNA]</scope>
    <source>
        <strain evidence="1 2">CENA114</strain>
    </source>
</reference>
<keyword evidence="2" id="KW-1185">Reference proteome</keyword>
<protein>
    <submittedName>
        <fullName evidence="1">Uncharacterized protein</fullName>
    </submittedName>
</protein>
<evidence type="ECO:0000313" key="2">
    <source>
        <dbReference type="Proteomes" id="UP000503129"/>
    </source>
</evidence>
<sequence>MKIGQKFNSLTYSEYIYIIDNHKKFSDWNTLGLFRSLVETKKLDFNQKIEIRDYANKQFQRAFDFLQLKDPSTYFYLKTLGENITVADEDKIWKGIRFNQEKILKKKKIKHRNFGEYSKHNCGNDWCPYNGLMIKQGSLLAEGNMRFKSDKSRTVSVVKSENHRKQRKRMKKLIHQELVTF</sequence>
<proteinExistence type="predicted"/>
<dbReference type="Proteomes" id="UP000503129">
    <property type="component" value="Chromosome"/>
</dbReference>